<dbReference type="Gene3D" id="3.10.180.10">
    <property type="entry name" value="2,3-Dihydroxybiphenyl 1,2-Dioxygenase, domain 1"/>
    <property type="match status" value="1"/>
</dbReference>
<dbReference type="EMBL" id="JFKE01000001">
    <property type="protein sequence ID" value="KAJ57502.1"/>
    <property type="molecule type" value="Genomic_DNA"/>
</dbReference>
<dbReference type="OrthoDB" id="7849747at2"/>
<dbReference type="Proteomes" id="UP000026249">
    <property type="component" value="Unassembled WGS sequence"/>
</dbReference>
<dbReference type="InterPro" id="IPR004360">
    <property type="entry name" value="Glyas_Fos-R_dOase_dom"/>
</dbReference>
<dbReference type="Pfam" id="PF00903">
    <property type="entry name" value="Glyoxalase"/>
    <property type="match status" value="1"/>
</dbReference>
<dbReference type="RefSeq" id="WP_035255879.1">
    <property type="nucleotide sequence ID" value="NZ_JFKE01000001.1"/>
</dbReference>
<organism evidence="2 3">
    <name type="scientific">Actibacterium mucosum KCTC 23349</name>
    <dbReference type="NCBI Taxonomy" id="1454373"/>
    <lineage>
        <taxon>Bacteria</taxon>
        <taxon>Pseudomonadati</taxon>
        <taxon>Pseudomonadota</taxon>
        <taxon>Alphaproteobacteria</taxon>
        <taxon>Rhodobacterales</taxon>
        <taxon>Roseobacteraceae</taxon>
        <taxon>Actibacterium</taxon>
    </lineage>
</organism>
<dbReference type="InterPro" id="IPR029068">
    <property type="entry name" value="Glyas_Bleomycin-R_OHBP_Dase"/>
</dbReference>
<dbReference type="PROSITE" id="PS51819">
    <property type="entry name" value="VOC"/>
    <property type="match status" value="1"/>
</dbReference>
<evidence type="ECO:0000313" key="2">
    <source>
        <dbReference type="EMBL" id="KAJ57502.1"/>
    </source>
</evidence>
<reference evidence="2 3" key="1">
    <citation type="submission" date="2014-03" db="EMBL/GenBank/DDBJ databases">
        <title>Draft Genome Sequence of Actibacterium mucosum KCTC 23349, a Marine Alphaproteobacterium with Complex Ionic Requirements Isolated from Mediterranean Seawater at Malvarrosa Beach, Valencia, Spain.</title>
        <authorList>
            <person name="Arahal D.R."/>
            <person name="Shao Z."/>
            <person name="Lai Q."/>
            <person name="Pujalte M.J."/>
        </authorList>
    </citation>
    <scope>NUCLEOTIDE SEQUENCE [LARGE SCALE GENOMIC DNA]</scope>
    <source>
        <strain evidence="2 3">KCTC 23349</strain>
    </source>
</reference>
<dbReference type="AlphaFoldDB" id="A0A037ZRM7"/>
<name>A0A037ZRM7_9RHOB</name>
<dbReference type="SUPFAM" id="SSF54593">
    <property type="entry name" value="Glyoxalase/Bleomycin resistance protein/Dihydroxybiphenyl dioxygenase"/>
    <property type="match status" value="1"/>
</dbReference>
<evidence type="ECO:0000313" key="3">
    <source>
        <dbReference type="Proteomes" id="UP000026249"/>
    </source>
</evidence>
<keyword evidence="3" id="KW-1185">Reference proteome</keyword>
<dbReference type="InterPro" id="IPR037523">
    <property type="entry name" value="VOC_core"/>
</dbReference>
<comment type="caution">
    <text evidence="2">The sequence shown here is derived from an EMBL/GenBank/DDBJ whole genome shotgun (WGS) entry which is preliminary data.</text>
</comment>
<evidence type="ECO:0000259" key="1">
    <source>
        <dbReference type="PROSITE" id="PS51819"/>
    </source>
</evidence>
<proteinExistence type="predicted"/>
<protein>
    <submittedName>
        <fullName evidence="2">Glyoxalase</fullName>
    </submittedName>
</protein>
<accession>A0A037ZRM7</accession>
<gene>
    <name evidence="2" type="ORF">ACMU_03065</name>
</gene>
<feature type="domain" description="VOC" evidence="1">
    <location>
        <begin position="4"/>
        <end position="116"/>
    </location>
</feature>
<sequence length="121" mass="13194">MSTPLGRLVIYTKKIDEMATFYARHFGFTITRLEGDRIVELTPKGPGAAILLHPASARQKEGQVMVKLVFDIEDVAGFCETAKANGLTFGRPFKADGYTFANAKDPAGNSIQISSRAFAPR</sequence>